<dbReference type="AlphaFoldDB" id="A0A7R7XH47"/>
<dbReference type="KEGG" id="apuu:APUU_21627S"/>
<gene>
    <name evidence="1" type="ORF">APUU_21627S</name>
</gene>
<organism evidence="1 2">
    <name type="scientific">Aspergillus puulaauensis</name>
    <dbReference type="NCBI Taxonomy" id="1220207"/>
    <lineage>
        <taxon>Eukaryota</taxon>
        <taxon>Fungi</taxon>
        <taxon>Dikarya</taxon>
        <taxon>Ascomycota</taxon>
        <taxon>Pezizomycotina</taxon>
        <taxon>Eurotiomycetes</taxon>
        <taxon>Eurotiomycetidae</taxon>
        <taxon>Eurotiales</taxon>
        <taxon>Aspergillaceae</taxon>
        <taxon>Aspergillus</taxon>
    </lineage>
</organism>
<proteinExistence type="predicted"/>
<evidence type="ECO:0008006" key="3">
    <source>
        <dbReference type="Google" id="ProtNLM"/>
    </source>
</evidence>
<dbReference type="GeneID" id="64971200"/>
<dbReference type="Proteomes" id="UP000654913">
    <property type="component" value="Chromosome 2"/>
</dbReference>
<keyword evidence="2" id="KW-1185">Reference proteome</keyword>
<name>A0A7R7XH47_9EURO</name>
<dbReference type="Pfam" id="PF12224">
    <property type="entry name" value="Amidoligase_2"/>
    <property type="match status" value="1"/>
</dbReference>
<dbReference type="InterPro" id="IPR022025">
    <property type="entry name" value="Amidoligase_2"/>
</dbReference>
<protein>
    <recommendedName>
        <fullName evidence="3">Amidoligase enzyme-domain-containing protein</fullName>
    </recommendedName>
</protein>
<dbReference type="EMBL" id="AP024444">
    <property type="protein sequence ID" value="BCS21195.1"/>
    <property type="molecule type" value="Genomic_DNA"/>
</dbReference>
<dbReference type="PANTHER" id="PTHR36847:SF1">
    <property type="entry name" value="AMIDOLIGASE ENZYME"/>
    <property type="match status" value="1"/>
</dbReference>
<reference evidence="1" key="1">
    <citation type="submission" date="2021-01" db="EMBL/GenBank/DDBJ databases">
        <authorList>
            <consortium name="Aspergillus puulaauensis MK2 genome sequencing consortium"/>
            <person name="Kazuki M."/>
            <person name="Futagami T."/>
        </authorList>
    </citation>
    <scope>NUCLEOTIDE SEQUENCE</scope>
    <source>
        <strain evidence="1">MK2</strain>
    </source>
</reference>
<dbReference type="OrthoDB" id="5291055at2759"/>
<dbReference type="PANTHER" id="PTHR36847">
    <property type="entry name" value="AMIDOLIGASE ENZYME"/>
    <property type="match status" value="1"/>
</dbReference>
<evidence type="ECO:0000313" key="2">
    <source>
        <dbReference type="Proteomes" id="UP000654913"/>
    </source>
</evidence>
<reference evidence="1" key="2">
    <citation type="submission" date="2021-02" db="EMBL/GenBank/DDBJ databases">
        <title>Aspergillus puulaauensis MK2 genome sequence.</title>
        <authorList>
            <person name="Futagami T."/>
            <person name="Mori K."/>
            <person name="Kadooka C."/>
            <person name="Tanaka T."/>
        </authorList>
    </citation>
    <scope>NUCLEOTIDE SEQUENCE</scope>
    <source>
        <strain evidence="1">MK2</strain>
    </source>
</reference>
<evidence type="ECO:0000313" key="1">
    <source>
        <dbReference type="EMBL" id="BCS21195.1"/>
    </source>
</evidence>
<accession>A0A7R7XH47</accession>
<dbReference type="RefSeq" id="XP_041553389.1">
    <property type="nucleotide sequence ID" value="XM_041700401.1"/>
</dbReference>
<sequence>MRDSYYFGVEIEMIAEPRVHDSSRHRRTHYYEKLASALRCENRPALADRLNENYRKHSEHYDKWWITKDGSLGDPSYPDIPLEAVSPVMLTNNYWEAEIDDFWKAVKKTFHKPSKSKKCGSHIHISPGPDKCWDGTELQGIAFGVIYYEPLIKAILPRHRQENTYCKRNSETSEELRGCYQGGELNLARVWRLMGKQVNSREGLRDLMQGGGSQYTRHALWNFSNIASGKSGTIEFRGASGFRDSASTRRWVSFVVAFIHLCLLKGFHRAWRILVARPTMNKFWDDILKAAEDIGVGADLPVDYQDMASSRGVTYV</sequence>